<proteinExistence type="predicted"/>
<accession>A0A7R8XBB7</accession>
<organism evidence="4">
    <name type="scientific">Darwinula stevensoni</name>
    <dbReference type="NCBI Taxonomy" id="69355"/>
    <lineage>
        <taxon>Eukaryota</taxon>
        <taxon>Metazoa</taxon>
        <taxon>Ecdysozoa</taxon>
        <taxon>Arthropoda</taxon>
        <taxon>Crustacea</taxon>
        <taxon>Oligostraca</taxon>
        <taxon>Ostracoda</taxon>
        <taxon>Podocopa</taxon>
        <taxon>Podocopida</taxon>
        <taxon>Darwinulocopina</taxon>
        <taxon>Darwinuloidea</taxon>
        <taxon>Darwinulidae</taxon>
        <taxon>Darwinula</taxon>
    </lineage>
</organism>
<feature type="compositionally biased region" description="Polar residues" evidence="1">
    <location>
        <begin position="229"/>
        <end position="248"/>
    </location>
</feature>
<dbReference type="PANTHER" id="PTHR22933:SF43">
    <property type="entry name" value="LP10131P"/>
    <property type="match status" value="1"/>
</dbReference>
<feature type="chain" id="PRO_5036402475" description="Chitin-binding type-2 domain-containing protein" evidence="2">
    <location>
        <begin position="16"/>
        <end position="477"/>
    </location>
</feature>
<feature type="compositionally biased region" description="Basic and acidic residues" evidence="1">
    <location>
        <begin position="366"/>
        <end position="388"/>
    </location>
</feature>
<dbReference type="InterPro" id="IPR036508">
    <property type="entry name" value="Chitin-bd_dom_sf"/>
</dbReference>
<dbReference type="Proteomes" id="UP000677054">
    <property type="component" value="Unassembled WGS sequence"/>
</dbReference>
<evidence type="ECO:0000256" key="1">
    <source>
        <dbReference type="SAM" id="MobiDB-lite"/>
    </source>
</evidence>
<dbReference type="SMART" id="SM00494">
    <property type="entry name" value="ChtBD2"/>
    <property type="match status" value="1"/>
</dbReference>
<evidence type="ECO:0000313" key="5">
    <source>
        <dbReference type="Proteomes" id="UP000677054"/>
    </source>
</evidence>
<feature type="compositionally biased region" description="Polar residues" evidence="1">
    <location>
        <begin position="343"/>
        <end position="357"/>
    </location>
</feature>
<feature type="region of interest" description="Disordered" evidence="1">
    <location>
        <begin position="134"/>
        <end position="260"/>
    </location>
</feature>
<dbReference type="EMBL" id="LR899893">
    <property type="protein sequence ID" value="CAD7243152.1"/>
    <property type="molecule type" value="Genomic_DNA"/>
</dbReference>
<feature type="compositionally biased region" description="Polar residues" evidence="1">
    <location>
        <begin position="325"/>
        <end position="335"/>
    </location>
</feature>
<feature type="compositionally biased region" description="Polar residues" evidence="1">
    <location>
        <begin position="163"/>
        <end position="179"/>
    </location>
</feature>
<dbReference type="Pfam" id="PF01607">
    <property type="entry name" value="CBM_14"/>
    <property type="match status" value="1"/>
</dbReference>
<dbReference type="AlphaFoldDB" id="A0A7R8XBB7"/>
<feature type="region of interest" description="Disordered" evidence="1">
    <location>
        <begin position="310"/>
        <end position="401"/>
    </location>
</feature>
<dbReference type="SUPFAM" id="SSF57625">
    <property type="entry name" value="Invertebrate chitin-binding proteins"/>
    <property type="match status" value="1"/>
</dbReference>
<keyword evidence="5" id="KW-1185">Reference proteome</keyword>
<feature type="compositionally biased region" description="Low complexity" evidence="1">
    <location>
        <begin position="141"/>
        <end position="162"/>
    </location>
</feature>
<dbReference type="PROSITE" id="PS50940">
    <property type="entry name" value="CHIT_BIND_II"/>
    <property type="match status" value="1"/>
</dbReference>
<dbReference type="OrthoDB" id="6434376at2759"/>
<name>A0A7R8XBB7_9CRUS</name>
<dbReference type="GO" id="GO:0005576">
    <property type="term" value="C:extracellular region"/>
    <property type="evidence" value="ECO:0007669"/>
    <property type="project" value="InterPro"/>
</dbReference>
<protein>
    <recommendedName>
        <fullName evidence="3">Chitin-binding type-2 domain-containing protein</fullName>
    </recommendedName>
</protein>
<dbReference type="InterPro" id="IPR002557">
    <property type="entry name" value="Chitin-bd_dom"/>
</dbReference>
<feature type="region of interest" description="Disordered" evidence="1">
    <location>
        <begin position="415"/>
        <end position="456"/>
    </location>
</feature>
<feature type="compositionally biased region" description="Low complexity" evidence="1">
    <location>
        <begin position="185"/>
        <end position="198"/>
    </location>
</feature>
<feature type="domain" description="Chitin-binding type-2" evidence="3">
    <location>
        <begin position="32"/>
        <end position="95"/>
    </location>
</feature>
<evidence type="ECO:0000256" key="2">
    <source>
        <dbReference type="SAM" id="SignalP"/>
    </source>
</evidence>
<feature type="region of interest" description="Disordered" evidence="1">
    <location>
        <begin position="97"/>
        <end position="117"/>
    </location>
</feature>
<dbReference type="InterPro" id="IPR052976">
    <property type="entry name" value="Scoloptoxin-like"/>
</dbReference>
<evidence type="ECO:0000259" key="3">
    <source>
        <dbReference type="PROSITE" id="PS50940"/>
    </source>
</evidence>
<feature type="signal peptide" evidence="2">
    <location>
        <begin position="1"/>
        <end position="15"/>
    </location>
</feature>
<dbReference type="EMBL" id="CAJPEV010000376">
    <property type="protein sequence ID" value="CAG0884623.1"/>
    <property type="molecule type" value="Genomic_DNA"/>
</dbReference>
<sequence>MISVLTWWMVAVARGALLPPPNYSVYQMPDTNFDCRDKIVGGYYADNQAHCQMFHVCVRVGEHEVRDFRFLCPNDTIFDKDNFICANWWEVECVSGKEGPHKPSTGVKTPPPPTPDDEYDYYYYEDTPYGDYQQDALVSGYPSTTPRSTYRSSTPGTPSTSSINYHSSSLAPRYHSSTLGPRYHSTSTPSPTSTTTTPRPKYISSPTPSVRYFVSTELSVSQGDREKAITTTTKETPKHSVSTELSVSKSEDPGRQTSYHPYYPSEYFQGGQQIFGQRTRLRQTTPSYFSRRETTANRERTRVSYEVNVGENVDKKGSEQAFLDHQQSSSRVTYSRSHEQDRSGSPATLSRSADQGQSSSSVVFKVGREDTDGYESERGYIVRDDQNHGTHTKSSYTTQVEVGPGQRYITHVSRISSSSRVEPGYTAISRRVGRSDEDDASKKSAPQSQSSVEPIFGAKTIISVRKSLSSKGPEVNR</sequence>
<gene>
    <name evidence="4" type="ORF">DSTB1V02_LOCUS3085</name>
</gene>
<keyword evidence="2" id="KW-0732">Signal</keyword>
<reference evidence="4" key="1">
    <citation type="submission" date="2020-11" db="EMBL/GenBank/DDBJ databases">
        <authorList>
            <person name="Tran Van P."/>
        </authorList>
    </citation>
    <scope>NUCLEOTIDE SEQUENCE</scope>
</reference>
<evidence type="ECO:0000313" key="4">
    <source>
        <dbReference type="EMBL" id="CAD7243152.1"/>
    </source>
</evidence>
<dbReference type="PANTHER" id="PTHR22933">
    <property type="entry name" value="FI18007P1-RELATED"/>
    <property type="match status" value="1"/>
</dbReference>
<dbReference type="GO" id="GO:0008061">
    <property type="term" value="F:chitin binding"/>
    <property type="evidence" value="ECO:0007669"/>
    <property type="project" value="InterPro"/>
</dbReference>